<evidence type="ECO:0000313" key="2">
    <source>
        <dbReference type="EMBL" id="SFG06892.1"/>
    </source>
</evidence>
<protein>
    <submittedName>
        <fullName evidence="2">Uncharacterized protein</fullName>
    </submittedName>
</protein>
<keyword evidence="1" id="KW-0812">Transmembrane</keyword>
<evidence type="ECO:0000313" key="3">
    <source>
        <dbReference type="Proteomes" id="UP000198752"/>
    </source>
</evidence>
<gene>
    <name evidence="2" type="ORF">SAMN02982927_00544</name>
</gene>
<dbReference type="AlphaFoldDB" id="A0A1I2NSP3"/>
<name>A0A1I2NSP3_9BACL</name>
<dbReference type="STRING" id="269670.SAMN02982927_00544"/>
<dbReference type="RefSeq" id="WP_093669841.1">
    <property type="nucleotide sequence ID" value="NZ_FOOY01000004.1"/>
</dbReference>
<keyword evidence="1" id="KW-1133">Transmembrane helix</keyword>
<proteinExistence type="predicted"/>
<dbReference type="EMBL" id="FOOY01000004">
    <property type="protein sequence ID" value="SFG06892.1"/>
    <property type="molecule type" value="Genomic_DNA"/>
</dbReference>
<organism evidence="2 3">
    <name type="scientific">Sporolactobacillus nakayamae</name>
    <dbReference type="NCBI Taxonomy" id="269670"/>
    <lineage>
        <taxon>Bacteria</taxon>
        <taxon>Bacillati</taxon>
        <taxon>Bacillota</taxon>
        <taxon>Bacilli</taxon>
        <taxon>Bacillales</taxon>
        <taxon>Sporolactobacillaceae</taxon>
        <taxon>Sporolactobacillus</taxon>
    </lineage>
</organism>
<keyword evidence="1" id="KW-0472">Membrane</keyword>
<accession>A0A1I2NSP3</accession>
<keyword evidence="3" id="KW-1185">Reference proteome</keyword>
<evidence type="ECO:0000256" key="1">
    <source>
        <dbReference type="SAM" id="Phobius"/>
    </source>
</evidence>
<dbReference type="OrthoDB" id="2034530at2"/>
<dbReference type="Proteomes" id="UP000198752">
    <property type="component" value="Unassembled WGS sequence"/>
</dbReference>
<sequence>MNSSHSFLKVVISLVAVTMVSFAIVNATYALSIKSTVFSPTILKVYTNGVDVNQKEWGPTHYVANLGTTEQKNKKKYYTASFYENRTRNMTSFGGMILNFSNPNKSTIRFNFSLNDGSKKIWKVGNQQFVAFKEKKDKYWESSQAEYGAISIPKGFDGQIYIPFSSLNKEQNKLNLSNIKSWGVSFTLNANQQRRVIFGDFSLVNKRFSFKANKILDQLIIGDDFVQIPVAQSSIAEYTIRSAYKGQPKPVFKMASDLSGVSISKRGTLSISKPIKPQTIRILALSPDGSRSSKAIHLYESWTAHRKASDGVPYKIPNVNQVKSPMHVDSFLVNNRFMHWMRVAIVSTMIILTLIYFWCRRMTIKRYHN</sequence>
<reference evidence="3" key="1">
    <citation type="submission" date="2016-10" db="EMBL/GenBank/DDBJ databases">
        <authorList>
            <person name="Varghese N."/>
            <person name="Submissions S."/>
        </authorList>
    </citation>
    <scope>NUCLEOTIDE SEQUENCE [LARGE SCALE GENOMIC DNA]</scope>
    <source>
        <strain evidence="3">ATCC 700379</strain>
    </source>
</reference>
<feature type="transmembrane region" description="Helical" evidence="1">
    <location>
        <begin position="340"/>
        <end position="359"/>
    </location>
</feature>